<keyword evidence="2" id="KW-0378">Hydrolase</keyword>
<sequence length="225" mass="24461">MADAGVPDLYRTVSTEILVDAPILALRRDRITTATGEATREVVEHFGAAAVVAVRETADGGRAMMLVRQYRRPVGRYLWELPAGILDLVGEDPLTGAQRELAEEAGLAASTWHLLGDIVTSPGTSEEMCRIFLAEDIRPLTAEESAALPVADDEEADMIRRWVDVDEAVDMVRRGEVENSIAVAGILHLYAGTRRKVTEPFANRSGLASRRSAGQAPGTDMKHVR</sequence>
<dbReference type="eggNOG" id="COG0494">
    <property type="taxonomic scope" value="Bacteria"/>
</dbReference>
<reference evidence="5 6" key="1">
    <citation type="submission" date="2012-06" db="EMBL/GenBank/DDBJ databases">
        <title>Complete genome sequence of Corynebacterium terpenotabidum Y-11 (=DSM 44721).</title>
        <authorList>
            <person name="Ruckert C."/>
            <person name="Albersmeier A."/>
            <person name="Al-Dilaimi A."/>
            <person name="Szczepanowski R."/>
            <person name="Kalinowski J."/>
        </authorList>
    </citation>
    <scope>NUCLEOTIDE SEQUENCE [LARGE SCALE GENOMIC DNA]</scope>
    <source>
        <strain evidence="5 6">Y-11</strain>
    </source>
</reference>
<evidence type="ECO:0000256" key="1">
    <source>
        <dbReference type="ARBA" id="ARBA00001946"/>
    </source>
</evidence>
<dbReference type="InterPro" id="IPR000086">
    <property type="entry name" value="NUDIX_hydrolase_dom"/>
</dbReference>
<dbReference type="Gene3D" id="3.90.79.10">
    <property type="entry name" value="Nucleoside Triphosphate Pyrophosphohydrolase"/>
    <property type="match status" value="1"/>
</dbReference>
<dbReference type="EMBL" id="CP003696">
    <property type="protein sequence ID" value="AGP30686.1"/>
    <property type="molecule type" value="Genomic_DNA"/>
</dbReference>
<protein>
    <recommendedName>
        <fullName evidence="4">Nudix hydrolase domain-containing protein</fullName>
    </recommendedName>
</protein>
<dbReference type="SUPFAM" id="SSF55811">
    <property type="entry name" value="Nudix"/>
    <property type="match status" value="1"/>
</dbReference>
<dbReference type="RefSeq" id="WP_020441048.1">
    <property type="nucleotide sequence ID" value="NC_021663.1"/>
</dbReference>
<evidence type="ECO:0000313" key="5">
    <source>
        <dbReference type="EMBL" id="AGP30686.1"/>
    </source>
</evidence>
<dbReference type="GO" id="GO:0019693">
    <property type="term" value="P:ribose phosphate metabolic process"/>
    <property type="evidence" value="ECO:0007669"/>
    <property type="project" value="TreeGrafter"/>
</dbReference>
<dbReference type="PANTHER" id="PTHR11839:SF18">
    <property type="entry name" value="NUDIX HYDROLASE DOMAIN-CONTAINING PROTEIN"/>
    <property type="match status" value="1"/>
</dbReference>
<dbReference type="GO" id="GO:0005829">
    <property type="term" value="C:cytosol"/>
    <property type="evidence" value="ECO:0007669"/>
    <property type="project" value="TreeGrafter"/>
</dbReference>
<evidence type="ECO:0000256" key="2">
    <source>
        <dbReference type="ARBA" id="ARBA00022801"/>
    </source>
</evidence>
<dbReference type="PATRIC" id="fig|1200352.3.peg.1050"/>
<dbReference type="STRING" id="1200352.A606_05185"/>
<feature type="region of interest" description="Disordered" evidence="3">
    <location>
        <begin position="201"/>
        <end position="225"/>
    </location>
</feature>
<dbReference type="Proteomes" id="UP000014809">
    <property type="component" value="Chromosome"/>
</dbReference>
<dbReference type="HOGENOM" id="CLU_062658_5_0_11"/>
<dbReference type="AlphaFoldDB" id="S4XDQ9"/>
<dbReference type="GO" id="GO:0006753">
    <property type="term" value="P:nucleoside phosphate metabolic process"/>
    <property type="evidence" value="ECO:0007669"/>
    <property type="project" value="TreeGrafter"/>
</dbReference>
<keyword evidence="6" id="KW-1185">Reference proteome</keyword>
<dbReference type="GO" id="GO:0016787">
    <property type="term" value="F:hydrolase activity"/>
    <property type="evidence" value="ECO:0007669"/>
    <property type="project" value="UniProtKB-KW"/>
</dbReference>
<evidence type="ECO:0000259" key="4">
    <source>
        <dbReference type="PROSITE" id="PS51462"/>
    </source>
</evidence>
<feature type="domain" description="Nudix hydrolase" evidence="4">
    <location>
        <begin position="44"/>
        <end position="185"/>
    </location>
</feature>
<accession>S4XDQ9</accession>
<gene>
    <name evidence="5" type="ORF">A606_05185</name>
</gene>
<comment type="cofactor">
    <cofactor evidence="1">
        <name>Mg(2+)</name>
        <dbReference type="ChEBI" id="CHEBI:18420"/>
    </cofactor>
</comment>
<proteinExistence type="predicted"/>
<dbReference type="PROSITE" id="PS51462">
    <property type="entry name" value="NUDIX"/>
    <property type="match status" value="1"/>
</dbReference>
<name>S4XDQ9_9CORY</name>
<dbReference type="Pfam" id="PF00293">
    <property type="entry name" value="NUDIX"/>
    <property type="match status" value="1"/>
</dbReference>
<evidence type="ECO:0000313" key="6">
    <source>
        <dbReference type="Proteomes" id="UP000014809"/>
    </source>
</evidence>
<dbReference type="KEGG" id="cter:A606_05185"/>
<dbReference type="PANTHER" id="PTHR11839">
    <property type="entry name" value="UDP/ADP-SUGAR PYROPHOSPHATASE"/>
    <property type="match status" value="1"/>
</dbReference>
<organism evidence="5 6">
    <name type="scientific">Corynebacterium terpenotabidum Y-11</name>
    <dbReference type="NCBI Taxonomy" id="1200352"/>
    <lineage>
        <taxon>Bacteria</taxon>
        <taxon>Bacillati</taxon>
        <taxon>Actinomycetota</taxon>
        <taxon>Actinomycetes</taxon>
        <taxon>Mycobacteriales</taxon>
        <taxon>Corynebacteriaceae</taxon>
        <taxon>Corynebacterium</taxon>
    </lineage>
</organism>
<dbReference type="InterPro" id="IPR015797">
    <property type="entry name" value="NUDIX_hydrolase-like_dom_sf"/>
</dbReference>
<evidence type="ECO:0000256" key="3">
    <source>
        <dbReference type="SAM" id="MobiDB-lite"/>
    </source>
</evidence>